<evidence type="ECO:0000256" key="1">
    <source>
        <dbReference type="ARBA" id="ARBA00004141"/>
    </source>
</evidence>
<evidence type="ECO:0000313" key="9">
    <source>
        <dbReference type="EMBL" id="MCT2042378.1"/>
    </source>
</evidence>
<feature type="compositionally biased region" description="Basic and acidic residues" evidence="6">
    <location>
        <begin position="1"/>
        <end position="19"/>
    </location>
</feature>
<feature type="transmembrane region" description="Helical" evidence="7">
    <location>
        <begin position="101"/>
        <end position="120"/>
    </location>
</feature>
<reference evidence="9 10" key="1">
    <citation type="submission" date="2022-04" db="EMBL/GenBank/DDBJ databases">
        <title>Human microbiome associated bacterial genomes.</title>
        <authorList>
            <person name="Sandstrom S."/>
            <person name="Salamzade R."/>
            <person name="Kalan L.R."/>
        </authorList>
    </citation>
    <scope>NUCLEOTIDE SEQUENCE [LARGE SCALE GENOMIC DNA]</scope>
    <source>
        <strain evidence="10">p3-SID1799</strain>
    </source>
</reference>
<gene>
    <name evidence="9" type="ORF">M3D15_03360</name>
</gene>
<keyword evidence="5 7" id="KW-0472">Membrane</keyword>
<evidence type="ECO:0000256" key="3">
    <source>
        <dbReference type="ARBA" id="ARBA00022748"/>
    </source>
</evidence>
<comment type="subcellular location">
    <subcellularLocation>
        <location evidence="1">Membrane</location>
        <topology evidence="1">Multi-pass membrane protein</topology>
    </subcellularLocation>
</comment>
<keyword evidence="3" id="KW-0201">Cytochrome c-type biogenesis</keyword>
<dbReference type="PANTHER" id="PTHR31566:SF0">
    <property type="entry name" value="CYTOCHROME C BIOGENESIS PROTEIN CCS1, CHLOROPLASTIC"/>
    <property type="match status" value="1"/>
</dbReference>
<accession>A0ABT2HVM6</accession>
<dbReference type="PANTHER" id="PTHR31566">
    <property type="entry name" value="CYTOCHROME C BIOGENESIS PROTEIN CCS1, CHLOROPLASTIC"/>
    <property type="match status" value="1"/>
</dbReference>
<dbReference type="Pfam" id="PF05140">
    <property type="entry name" value="ResB"/>
    <property type="match status" value="1"/>
</dbReference>
<proteinExistence type="predicted"/>
<dbReference type="RefSeq" id="WP_260103913.1">
    <property type="nucleotide sequence ID" value="NZ_JALXSQ010000008.1"/>
</dbReference>
<evidence type="ECO:0000256" key="5">
    <source>
        <dbReference type="ARBA" id="ARBA00023136"/>
    </source>
</evidence>
<evidence type="ECO:0000259" key="8">
    <source>
        <dbReference type="Pfam" id="PF05140"/>
    </source>
</evidence>
<protein>
    <submittedName>
        <fullName evidence="9">Cytochrome c biogenesis protein ResB</fullName>
    </submittedName>
</protein>
<evidence type="ECO:0000256" key="2">
    <source>
        <dbReference type="ARBA" id="ARBA00022692"/>
    </source>
</evidence>
<name>A0ABT2HVM6_9MICO</name>
<dbReference type="InterPro" id="IPR007816">
    <property type="entry name" value="ResB-like_domain"/>
</dbReference>
<dbReference type="Proteomes" id="UP001525379">
    <property type="component" value="Unassembled WGS sequence"/>
</dbReference>
<feature type="transmembrane region" description="Helical" evidence="7">
    <location>
        <begin position="47"/>
        <end position="65"/>
    </location>
</feature>
<feature type="domain" description="ResB-like" evidence="8">
    <location>
        <begin position="45"/>
        <end position="524"/>
    </location>
</feature>
<evidence type="ECO:0000256" key="6">
    <source>
        <dbReference type="SAM" id="MobiDB-lite"/>
    </source>
</evidence>
<dbReference type="EMBL" id="JALXSQ010000008">
    <property type="protein sequence ID" value="MCT2042378.1"/>
    <property type="molecule type" value="Genomic_DNA"/>
</dbReference>
<evidence type="ECO:0000313" key="10">
    <source>
        <dbReference type="Proteomes" id="UP001525379"/>
    </source>
</evidence>
<comment type="caution">
    <text evidence="9">The sequence shown here is derived from an EMBL/GenBank/DDBJ whole genome shotgun (WGS) entry which is preliminary data.</text>
</comment>
<feature type="transmembrane region" description="Helical" evidence="7">
    <location>
        <begin position="202"/>
        <end position="223"/>
    </location>
</feature>
<feature type="transmembrane region" description="Helical" evidence="7">
    <location>
        <begin position="473"/>
        <end position="492"/>
    </location>
</feature>
<keyword evidence="4 7" id="KW-1133">Transmembrane helix</keyword>
<keyword evidence="10" id="KW-1185">Reference proteome</keyword>
<evidence type="ECO:0000256" key="7">
    <source>
        <dbReference type="SAM" id="Phobius"/>
    </source>
</evidence>
<dbReference type="InterPro" id="IPR023494">
    <property type="entry name" value="Cyt_c_bgen_Ccs1/CcsB/ResB"/>
</dbReference>
<feature type="region of interest" description="Disordered" evidence="6">
    <location>
        <begin position="1"/>
        <end position="22"/>
    </location>
</feature>
<sequence length="559" mass="61717">MSRPSDHIDAGREGFESRDRVKKSSSTTNPVLSVLRVLWRQLTSMRVALILLLLLAIAAVPGSLVPQHQSDPNGVTKFFDENPQLAEFYDKIQLFDVYSSVWFTAIYLLLFVSLVGCILPRIAHHWRALRSAPPATPARLDRLAAYSTLKVSGEELPDRGQIIARAEDLLRKRGYRTVIIDRGERGLSVSAERGYLRETGNLIFHIAMLGVIVAIGIGSGFSWHGQRVLVEGQTFQNGLVSYSSFTPGRFFDPSQLAPYSVKLDSFTVNYEEQNQHAIGQPTLFDANVTVQEPGQEARQQSVRVNEPLRVAGTDMYLLANGYAPEITVKDPSGKEVFRDRVIFIPQDKNLTGLGVVKVPDGLEQQIGMLGFFYPSATKLESGAYTSNHPDLKDPLLTLNVYEGDLGLDSGVPQSVYKLDTDTMTEIAGRKSEHKPLQLRPGETVELPGGRGTVTLGDIPRYASFDIHHDPTQMPVMVSAIFVIGGLLMSLLVPRRRLWVRAVPSGSGLLLEYAGLARGEDPRLVQAVNQLLDDHAANLVGSSHTFRPRPRVDDTKAMEP</sequence>
<evidence type="ECO:0000256" key="4">
    <source>
        <dbReference type="ARBA" id="ARBA00022989"/>
    </source>
</evidence>
<organism evidence="9 10">
    <name type="scientific">Pseudoclavibacter albus</name>
    <dbReference type="NCBI Taxonomy" id="272241"/>
    <lineage>
        <taxon>Bacteria</taxon>
        <taxon>Bacillati</taxon>
        <taxon>Actinomycetota</taxon>
        <taxon>Actinomycetes</taxon>
        <taxon>Micrococcales</taxon>
        <taxon>Microbacteriaceae</taxon>
        <taxon>Pseudoclavibacter</taxon>
    </lineage>
</organism>
<keyword evidence="2 7" id="KW-0812">Transmembrane</keyword>